<accession>A0ABT8AS86</accession>
<comment type="caution">
    <text evidence="1">The sequence shown here is derived from an EMBL/GenBank/DDBJ whole genome shotgun (WGS) entry which is preliminary data.</text>
</comment>
<protein>
    <submittedName>
        <fullName evidence="1">GIY-YIG nuclease family protein</fullName>
    </submittedName>
</protein>
<gene>
    <name evidence="1" type="ORF">QWZ18_19465</name>
</gene>
<dbReference type="Gene3D" id="3.40.1440.10">
    <property type="entry name" value="GIY-YIG endonuclease"/>
    <property type="match status" value="1"/>
</dbReference>
<proteinExistence type="predicted"/>
<dbReference type="EMBL" id="JAUFPT010000062">
    <property type="protein sequence ID" value="MDN3572798.1"/>
    <property type="molecule type" value="Genomic_DNA"/>
</dbReference>
<reference evidence="2" key="1">
    <citation type="journal article" date="2019" name="Int. J. Syst. Evol. Microbiol.">
        <title>The Global Catalogue of Microorganisms (GCM) 10K type strain sequencing project: providing services to taxonomists for standard genome sequencing and annotation.</title>
        <authorList>
            <consortium name="The Broad Institute Genomics Platform"/>
            <consortium name="The Broad Institute Genome Sequencing Center for Infectious Disease"/>
            <person name="Wu L."/>
            <person name="Ma J."/>
        </authorList>
    </citation>
    <scope>NUCLEOTIDE SEQUENCE [LARGE SCALE GENOMIC DNA]</scope>
    <source>
        <strain evidence="2">CECT 7806</strain>
    </source>
</reference>
<evidence type="ECO:0000313" key="1">
    <source>
        <dbReference type="EMBL" id="MDN3572798.1"/>
    </source>
</evidence>
<dbReference type="InterPro" id="IPR035901">
    <property type="entry name" value="GIY-YIG_endonuc_sf"/>
</dbReference>
<sequence length="271" mass="32230">MPIMMSDVLRIDGEFIADYKIHFASHNGEVEPLDEWVRSNDNLFGWQEFRPSVNDFNREYIFALMKFYPENNCWLFGGVFRVLARHHDRYEVELSQEFSEFIGRLKLYYSYTDRKRRVNFENHYERLEVGEILREPYGGRPFPGFDSVNLSFNELENIITKNRFDWRQALANAKGIYLITDGSTKKQYIGSAYGDNGIWSRWSYYVSSGHGGNARLRDFVPEADLTYCRENFRFNLLEYHLPRALDQFVIDREGYWKDVLMTRVPHGLNEN</sequence>
<dbReference type="RefSeq" id="WP_290356169.1">
    <property type="nucleotide sequence ID" value="NZ_JAUFPT010000062.1"/>
</dbReference>
<organism evidence="1 2">
    <name type="scientific">Methylobacterium longum</name>
    <dbReference type="NCBI Taxonomy" id="767694"/>
    <lineage>
        <taxon>Bacteria</taxon>
        <taxon>Pseudomonadati</taxon>
        <taxon>Pseudomonadota</taxon>
        <taxon>Alphaproteobacteria</taxon>
        <taxon>Hyphomicrobiales</taxon>
        <taxon>Methylobacteriaceae</taxon>
        <taxon>Methylobacterium</taxon>
    </lineage>
</organism>
<dbReference type="Proteomes" id="UP001244297">
    <property type="component" value="Unassembled WGS sequence"/>
</dbReference>
<name>A0ABT8AS86_9HYPH</name>
<dbReference type="SUPFAM" id="SSF82771">
    <property type="entry name" value="GIY-YIG endonuclease"/>
    <property type="match status" value="1"/>
</dbReference>
<keyword evidence="2" id="KW-1185">Reference proteome</keyword>
<dbReference type="CDD" id="cd10446">
    <property type="entry name" value="GIY-YIG_unchar_1"/>
    <property type="match status" value="1"/>
</dbReference>
<evidence type="ECO:0000313" key="2">
    <source>
        <dbReference type="Proteomes" id="UP001244297"/>
    </source>
</evidence>